<dbReference type="InterPro" id="IPR010673">
    <property type="entry name" value="UPF0346"/>
</dbReference>
<dbReference type="Proteomes" id="UP000187499">
    <property type="component" value="Chromosome"/>
</dbReference>
<proteinExistence type="inferred from homology"/>
<dbReference type="EMBL" id="CP019323">
    <property type="protein sequence ID" value="APX72905.1"/>
    <property type="molecule type" value="Genomic_DNA"/>
</dbReference>
<dbReference type="AlphaFoldDB" id="A0A1P8Q503"/>
<organism evidence="3 4">
    <name type="scientific">Companilactobacillus allii</name>
    <dbReference type="NCBI Taxonomy" id="1847728"/>
    <lineage>
        <taxon>Bacteria</taxon>
        <taxon>Bacillati</taxon>
        <taxon>Bacillota</taxon>
        <taxon>Bacilli</taxon>
        <taxon>Lactobacillales</taxon>
        <taxon>Lactobacillaceae</taxon>
        <taxon>Companilactobacillus</taxon>
    </lineage>
</organism>
<comment type="similarity">
    <text evidence="1">Belongs to the UPF0346 family.</text>
</comment>
<keyword evidence="4" id="KW-1185">Reference proteome</keyword>
<evidence type="ECO:0000313" key="4">
    <source>
        <dbReference type="Proteomes" id="UP000187499"/>
    </source>
</evidence>
<name>A0A1P8Q503_9LACO</name>
<dbReference type="STRING" id="1847728.BTM29_10225"/>
<dbReference type="PIRSF" id="PIRSF037262">
    <property type="entry name" value="UCP037262"/>
    <property type="match status" value="1"/>
</dbReference>
<evidence type="ECO:0000256" key="1">
    <source>
        <dbReference type="HAMAP-Rule" id="MF_01538"/>
    </source>
</evidence>
<dbReference type="NCBIfam" id="NF010193">
    <property type="entry name" value="PRK13672.1"/>
    <property type="match status" value="1"/>
</dbReference>
<dbReference type="KEGG" id="lalw:BTM29_10225"/>
<reference evidence="4" key="1">
    <citation type="submission" date="2016-12" db="EMBL/GenBank/DDBJ databases">
        <authorList>
            <person name="Jung M.Y."/>
            <person name="Lee S.H."/>
        </authorList>
    </citation>
    <scope>NUCLEOTIDE SEQUENCE [LARGE SCALE GENOMIC DNA]</scope>
    <source>
        <strain evidence="4">WiKim39</strain>
    </source>
</reference>
<dbReference type="HAMAP" id="MF_01538">
    <property type="entry name" value="UPF0346"/>
    <property type="match status" value="1"/>
</dbReference>
<dbReference type="InterPro" id="IPR036806">
    <property type="entry name" value="YozE_SAM-like_sf"/>
</dbReference>
<dbReference type="Gene3D" id="1.10.150.260">
    <property type="entry name" value="YozE SAM-like"/>
    <property type="match status" value="1"/>
</dbReference>
<evidence type="ECO:0000313" key="3">
    <source>
        <dbReference type="EMBL" id="APX72905.1"/>
    </source>
</evidence>
<evidence type="ECO:0000259" key="2">
    <source>
        <dbReference type="Pfam" id="PF06855"/>
    </source>
</evidence>
<dbReference type="SUPFAM" id="SSF140652">
    <property type="entry name" value="YozE-like"/>
    <property type="match status" value="1"/>
</dbReference>
<dbReference type="Pfam" id="PF06855">
    <property type="entry name" value="YozE_SAM_like"/>
    <property type="match status" value="1"/>
</dbReference>
<dbReference type="InterPro" id="IPR023089">
    <property type="entry name" value="YozE_SAM-like"/>
</dbReference>
<dbReference type="RefSeq" id="WP_076617123.1">
    <property type="nucleotide sequence ID" value="NZ_CP019323.1"/>
</dbReference>
<gene>
    <name evidence="3" type="ORF">BTM29_10225</name>
</gene>
<accession>A0A1P8Q503</accession>
<feature type="domain" description="YozE SAM-like" evidence="2">
    <location>
        <begin position="4"/>
        <end position="69"/>
    </location>
</feature>
<sequence length="74" mass="8899">MRRSFYEFLMTLRNVNSTEPEAEFANNAHRDQSFPKQETDYEKISNYLELNAGYLPSMTIFDEAYQKYQDTDRK</sequence>
<protein>
    <recommendedName>
        <fullName evidence="1">UPF0346 protein BTM29_10225</fullName>
    </recommendedName>
</protein>
<dbReference type="OrthoDB" id="2242851at2"/>